<feature type="domain" description="Ricin B lectin" evidence="2">
    <location>
        <begin position="737"/>
        <end position="877"/>
    </location>
</feature>
<dbReference type="InterPro" id="IPR000772">
    <property type="entry name" value="Ricin_B_lectin"/>
</dbReference>
<evidence type="ECO:0000313" key="3">
    <source>
        <dbReference type="EMBL" id="SDW78620.1"/>
    </source>
</evidence>
<dbReference type="OrthoDB" id="3635032at2"/>
<keyword evidence="1" id="KW-0732">Signal</keyword>
<dbReference type="STRING" id="589385.SAMN05421504_1011502"/>
<evidence type="ECO:0000256" key="1">
    <source>
        <dbReference type="SAM" id="SignalP"/>
    </source>
</evidence>
<accession>A0A1H2WDF6</accession>
<dbReference type="Pfam" id="PF05270">
    <property type="entry name" value="AbfB"/>
    <property type="match status" value="1"/>
</dbReference>
<dbReference type="SUPFAM" id="SSF50370">
    <property type="entry name" value="Ricin B-like lectins"/>
    <property type="match status" value="1"/>
</dbReference>
<dbReference type="Pfam" id="PF08310">
    <property type="entry name" value="LGFP"/>
    <property type="match status" value="2"/>
</dbReference>
<dbReference type="RefSeq" id="WP_091287744.1">
    <property type="nucleotide sequence ID" value="NZ_FNON01000001.1"/>
</dbReference>
<evidence type="ECO:0000313" key="4">
    <source>
        <dbReference type="Proteomes" id="UP000199515"/>
    </source>
</evidence>
<dbReference type="AlphaFoldDB" id="A0A1H2WDF6"/>
<dbReference type="InterPro" id="IPR036195">
    <property type="entry name" value="AbfB_ABD_sf"/>
</dbReference>
<dbReference type="CDD" id="cd00161">
    <property type="entry name" value="beta-trefoil_Ricin-like"/>
    <property type="match status" value="1"/>
</dbReference>
<feature type="signal peptide" evidence="1">
    <location>
        <begin position="1"/>
        <end position="30"/>
    </location>
</feature>
<gene>
    <name evidence="3" type="ORF">SAMN05421504_1011502</name>
</gene>
<dbReference type="InterPro" id="IPR007934">
    <property type="entry name" value="AbfB_ABD"/>
</dbReference>
<dbReference type="SMART" id="SM00458">
    <property type="entry name" value="RICIN"/>
    <property type="match status" value="1"/>
</dbReference>
<protein>
    <submittedName>
        <fullName evidence="3">LGFP repeat-containing protein</fullName>
    </submittedName>
</protein>
<dbReference type="InterPro" id="IPR013207">
    <property type="entry name" value="LGFP"/>
</dbReference>
<dbReference type="Gene3D" id="2.80.10.50">
    <property type="match status" value="2"/>
</dbReference>
<sequence>MRLRRVLRGAVLPAVLATAVSLMTFDTARADGPPPSTEIEKGNAAALLGIVAGPELTGLSDRDFTSAMYRAADDQDKPRPAEPANQKVKQAAIDALLVQNDPPCAPCTTYIKTGMAAAHQEDIAIVNERRQQQERERKAKVDAAQVIGITEDRYTPELGRSIYDFIVFLNLNTDEHKDIETRKAAVAALNGTPEKQWSFLTVEIFTAHKEDLARQIREDNAKTEAEKAAAIAEEKKAAAAYQALGIIADDRMRKLDDDDFVRTIYKLAPSGSEVFLAAREAVLSLEDADRTKFIETGAADARQRDIDNELRRRDLERVKQINVIRDSALRSRFHPDLVNAADTALAGTSIDREKFLRTGQYQHDIQTIRGISETRDKDVYLTDDNGTATLTKWTAAEQPKQTWKVEAGLADPSCLSFQSVTRPGRYIRYVASESTMSRAHVDVAPTDGTDMFRKLATWCPSSDTLAPFTDRQSYYGLFVPGSRSDFTEFRAMSVPSPSDWFADSPRPPMPIDRLYNSNADLRAAIGKPIAAAVLDAAGNGYREYERGIIYLRHDGADVRVYPVAGRIYQKYKAMNAHNGAIGFPIGFQDSFGPLGSPAGQMQKFSGGAVYDITNGGVYGIYGDIYRKFLEAGGEDGMLNWPTSDPTRLPDGVGVSVTFARNYSAIYWHPNIGSMLVYGSIRQKWNDLGAERSWLGYPTSDELATPKGRRSNFQGGRIDWSLDGGGGVAYRATAITPRAVEIKGSESGRCIQVAGAGQDALKDRAGIELWDCVGGVKQIWDLVPVGNNIYNLKNRNSGKCLDVDNASVENQASLLQFTCHSGLNQQWEFTTDPSGAPYALRGVQSAKVLDARAHGTANATLVQLFADKAENNQRWTLIPH</sequence>
<dbReference type="Pfam" id="PF00652">
    <property type="entry name" value="Ricin_B_lectin"/>
    <property type="match status" value="1"/>
</dbReference>
<dbReference type="InterPro" id="IPR035992">
    <property type="entry name" value="Ricin_B-like_lectins"/>
</dbReference>
<dbReference type="EMBL" id="FNON01000001">
    <property type="protein sequence ID" value="SDW78620.1"/>
    <property type="molecule type" value="Genomic_DNA"/>
</dbReference>
<dbReference type="Proteomes" id="UP000199515">
    <property type="component" value="Unassembled WGS sequence"/>
</dbReference>
<keyword evidence="4" id="KW-1185">Reference proteome</keyword>
<dbReference type="PROSITE" id="PS50231">
    <property type="entry name" value="RICIN_B_LECTIN"/>
    <property type="match status" value="1"/>
</dbReference>
<dbReference type="SUPFAM" id="SSF110221">
    <property type="entry name" value="AbfB domain"/>
    <property type="match status" value="1"/>
</dbReference>
<dbReference type="GO" id="GO:0046373">
    <property type="term" value="P:L-arabinose metabolic process"/>
    <property type="evidence" value="ECO:0007669"/>
    <property type="project" value="InterPro"/>
</dbReference>
<dbReference type="GO" id="GO:0046556">
    <property type="term" value="F:alpha-L-arabinofuranosidase activity"/>
    <property type="evidence" value="ECO:0007669"/>
    <property type="project" value="InterPro"/>
</dbReference>
<reference evidence="3 4" key="1">
    <citation type="submission" date="2016-10" db="EMBL/GenBank/DDBJ databases">
        <authorList>
            <person name="de Groot N.N."/>
        </authorList>
    </citation>
    <scope>NUCLEOTIDE SEQUENCE [LARGE SCALE GENOMIC DNA]</scope>
    <source>
        <strain evidence="3 4">CPCC 202699</strain>
    </source>
</reference>
<feature type="chain" id="PRO_5011690647" evidence="1">
    <location>
        <begin position="31"/>
        <end position="879"/>
    </location>
</feature>
<proteinExistence type="predicted"/>
<evidence type="ECO:0000259" key="2">
    <source>
        <dbReference type="SMART" id="SM00458"/>
    </source>
</evidence>
<organism evidence="3 4">
    <name type="scientific">Amycolatopsis xylanica</name>
    <dbReference type="NCBI Taxonomy" id="589385"/>
    <lineage>
        <taxon>Bacteria</taxon>
        <taxon>Bacillati</taxon>
        <taxon>Actinomycetota</taxon>
        <taxon>Actinomycetes</taxon>
        <taxon>Pseudonocardiales</taxon>
        <taxon>Pseudonocardiaceae</taxon>
        <taxon>Amycolatopsis</taxon>
    </lineage>
</organism>
<name>A0A1H2WDF6_9PSEU</name>